<dbReference type="AlphaFoldDB" id="A0A1I0A1C6"/>
<feature type="transmembrane region" description="Helical" evidence="1">
    <location>
        <begin position="71"/>
        <end position="90"/>
    </location>
</feature>
<dbReference type="OrthoDB" id="5431035at2"/>
<dbReference type="GO" id="GO:0022857">
    <property type="term" value="F:transmembrane transporter activity"/>
    <property type="evidence" value="ECO:0007669"/>
    <property type="project" value="InterPro"/>
</dbReference>
<dbReference type="RefSeq" id="WP_091350104.1">
    <property type="nucleotide sequence ID" value="NZ_FOIF01000016.1"/>
</dbReference>
<dbReference type="Proteomes" id="UP000243819">
    <property type="component" value="Unassembled WGS sequence"/>
</dbReference>
<dbReference type="Gene3D" id="1.10.1760.20">
    <property type="match status" value="1"/>
</dbReference>
<keyword evidence="1" id="KW-1133">Transmembrane helix</keyword>
<dbReference type="EMBL" id="FOIF01000016">
    <property type="protein sequence ID" value="SES87832.1"/>
    <property type="molecule type" value="Genomic_DNA"/>
</dbReference>
<feature type="transmembrane region" description="Helical" evidence="1">
    <location>
        <begin position="37"/>
        <end position="59"/>
    </location>
</feature>
<feature type="transmembrane region" description="Helical" evidence="1">
    <location>
        <begin position="6"/>
        <end position="25"/>
    </location>
</feature>
<proteinExistence type="predicted"/>
<reference evidence="3" key="1">
    <citation type="submission" date="2016-10" db="EMBL/GenBank/DDBJ databases">
        <authorList>
            <person name="Varghese N."/>
            <person name="Submissions S."/>
        </authorList>
    </citation>
    <scope>NUCLEOTIDE SEQUENCE [LARGE SCALE GENOMIC DNA]</scope>
    <source>
        <strain evidence="3">DSM 13577</strain>
    </source>
</reference>
<keyword evidence="3" id="KW-1185">Reference proteome</keyword>
<feature type="transmembrane region" description="Helical" evidence="1">
    <location>
        <begin position="132"/>
        <end position="155"/>
    </location>
</feature>
<gene>
    <name evidence="2" type="ORF">SAMN03080614_10163</name>
</gene>
<accession>A0A1I0A1C6</accession>
<feature type="transmembrane region" description="Helical" evidence="1">
    <location>
        <begin position="97"/>
        <end position="120"/>
    </location>
</feature>
<evidence type="ECO:0000313" key="2">
    <source>
        <dbReference type="EMBL" id="SES87832.1"/>
    </source>
</evidence>
<name>A0A1I0A1C6_9FIRM</name>
<evidence type="ECO:0000256" key="1">
    <source>
        <dbReference type="SAM" id="Phobius"/>
    </source>
</evidence>
<dbReference type="InterPro" id="IPR024529">
    <property type="entry name" value="ECF_trnsprt_substrate-spec"/>
</dbReference>
<protein>
    <submittedName>
        <fullName evidence="2">Alpha-ribazole transporter</fullName>
    </submittedName>
</protein>
<sequence>MNRERIMKLILTGFFIIFSYIGSLVKFSGSIALDSLPAYFSAIILGPLLGGFVGLVGHLLTALTSGFPMTLPMHLFISVMMFIIVFLFSIAYRKGNFLGIILGIILNGPVAATLSAYIFANLVDMSISFWNFISLIIVPLTLASSVNIIFAHILYKAIPKKYYSTYW</sequence>
<dbReference type="STRING" id="1120990.SAMN03080614_10163"/>
<keyword evidence="1" id="KW-0812">Transmembrane</keyword>
<organism evidence="2 3">
    <name type="scientific">Anaerobranca gottschalkii DSM 13577</name>
    <dbReference type="NCBI Taxonomy" id="1120990"/>
    <lineage>
        <taxon>Bacteria</taxon>
        <taxon>Bacillati</taxon>
        <taxon>Bacillota</taxon>
        <taxon>Clostridia</taxon>
        <taxon>Eubacteriales</taxon>
        <taxon>Proteinivoracaceae</taxon>
        <taxon>Anaerobranca</taxon>
    </lineage>
</organism>
<dbReference type="Pfam" id="PF12822">
    <property type="entry name" value="ECF_trnsprt"/>
    <property type="match status" value="1"/>
</dbReference>
<keyword evidence="1" id="KW-0472">Membrane</keyword>
<evidence type="ECO:0000313" key="3">
    <source>
        <dbReference type="Proteomes" id="UP000243819"/>
    </source>
</evidence>